<evidence type="ECO:0000313" key="3">
    <source>
        <dbReference type="Proteomes" id="UP001165063"/>
    </source>
</evidence>
<dbReference type="EMBL" id="BSXU01000187">
    <property type="protein sequence ID" value="GMG19711.1"/>
    <property type="molecule type" value="Genomic_DNA"/>
</dbReference>
<dbReference type="PANTHER" id="PTHR28265:SF1">
    <property type="entry name" value="MAINTENANCE OF TELOMERE CAPPING PROTEIN 1"/>
    <property type="match status" value="1"/>
</dbReference>
<dbReference type="OrthoDB" id="5594977at2759"/>
<feature type="region of interest" description="Disordered" evidence="1">
    <location>
        <begin position="1"/>
        <end position="110"/>
    </location>
</feature>
<keyword evidence="3" id="KW-1185">Reference proteome</keyword>
<dbReference type="PANTHER" id="PTHR28265">
    <property type="entry name" value="MAINTENANCE OF TELOMERE CAPPING PROTEIN 1"/>
    <property type="match status" value="1"/>
</dbReference>
<dbReference type="Pfam" id="PF10310">
    <property type="entry name" value="DUF5427"/>
    <property type="match status" value="1"/>
</dbReference>
<dbReference type="Proteomes" id="UP001165063">
    <property type="component" value="Unassembled WGS sequence"/>
</dbReference>
<evidence type="ECO:0000313" key="2">
    <source>
        <dbReference type="EMBL" id="GMG19711.1"/>
    </source>
</evidence>
<feature type="compositionally biased region" description="Acidic residues" evidence="1">
    <location>
        <begin position="37"/>
        <end position="49"/>
    </location>
</feature>
<accession>A0A9W6YLL0</accession>
<dbReference type="AlphaFoldDB" id="A0A9W6YLL0"/>
<feature type="compositionally biased region" description="Polar residues" evidence="1">
    <location>
        <begin position="81"/>
        <end position="93"/>
    </location>
</feature>
<reference evidence="2" key="1">
    <citation type="submission" date="2023-04" db="EMBL/GenBank/DDBJ databases">
        <title>Ambrosiozyma monospora NBRC 1965.</title>
        <authorList>
            <person name="Ichikawa N."/>
            <person name="Sato H."/>
            <person name="Tonouchi N."/>
        </authorList>
    </citation>
    <scope>NUCLEOTIDE SEQUENCE</scope>
    <source>
        <strain evidence="2">NBRC 1965</strain>
    </source>
</reference>
<protein>
    <submittedName>
        <fullName evidence="2">Unnamed protein product</fullName>
    </submittedName>
</protein>
<name>A0A9W6YLL0_AMBMO</name>
<organism evidence="2 3">
    <name type="scientific">Ambrosiozyma monospora</name>
    <name type="common">Yeast</name>
    <name type="synonym">Endomycopsis monosporus</name>
    <dbReference type="NCBI Taxonomy" id="43982"/>
    <lineage>
        <taxon>Eukaryota</taxon>
        <taxon>Fungi</taxon>
        <taxon>Dikarya</taxon>
        <taxon>Ascomycota</taxon>
        <taxon>Saccharomycotina</taxon>
        <taxon>Pichiomycetes</taxon>
        <taxon>Pichiales</taxon>
        <taxon>Pichiaceae</taxon>
        <taxon>Ambrosiozyma</taxon>
    </lineage>
</organism>
<gene>
    <name evidence="2" type="ORF">Amon01_000067500</name>
</gene>
<dbReference type="InterPro" id="IPR018814">
    <property type="entry name" value="DUF5427"/>
</dbReference>
<comment type="caution">
    <text evidence="2">The sequence shown here is derived from an EMBL/GenBank/DDBJ whole genome shotgun (WGS) entry which is preliminary data.</text>
</comment>
<evidence type="ECO:0000256" key="1">
    <source>
        <dbReference type="SAM" id="MobiDB-lite"/>
    </source>
</evidence>
<proteinExistence type="predicted"/>
<feature type="compositionally biased region" description="Basic and acidic residues" evidence="1">
    <location>
        <begin position="50"/>
        <end position="64"/>
    </location>
</feature>
<sequence length="445" mass="49282">MSQPKNSAEEDDVLDFLNSLPDEKNTAQGKSHSSEKPDDDILDFLDELEATEKKEKTSKPKETIESSTTSAEPSTGHKETAQSVPEQVTTSLENEPKATAANDVSTNVPVNDPITQISSWWSREGSAKVSSGITSLWGTAQSLSEQAQKQAEGAIKKAREQSLEENLRKTFKETGISGVLEGNRELTDEERSQLLKLPDTKKALESLNKGFGLVSSQLTNVLEKIQQDMVSGDELLDITLVHDLKNYKMLPKYVKKNFESVMQSQVDGDIFVTISESGILSKKSDETFQEKNLGLFSGKISDGEKLIQANIDSVVKENAKVPEVGVNEGTPQIRKSKIYIGLLATSINKGTETNEDTDVLTIDEYSSSSFCFTAILTDTTHNITIINRSQPFPLKWCNWLDGKVDKNEANDDIDPREWVVDWIEKGLNSTFGVLAQSYIIKRMGY</sequence>